<dbReference type="EMBL" id="ML996574">
    <property type="protein sequence ID" value="KAF2756865.1"/>
    <property type="molecule type" value="Genomic_DNA"/>
</dbReference>
<protein>
    <recommendedName>
        <fullName evidence="3">BTB domain-containing protein</fullName>
    </recommendedName>
</protein>
<evidence type="ECO:0000313" key="1">
    <source>
        <dbReference type="EMBL" id="KAF2756865.1"/>
    </source>
</evidence>
<dbReference type="AlphaFoldDB" id="A0A6A6W2S8"/>
<evidence type="ECO:0008006" key="3">
    <source>
        <dbReference type="Google" id="ProtNLM"/>
    </source>
</evidence>
<sequence length="257" mass="29398">MDAISANQALVDPNAFHNHPYPALMDVVIEDSPSLITFLLYESKDDSEAKSSFVMHENLARSSSTFLEIAIENTWIDTQEKTVELYGFKTEPFTVFYNWVHTQQLPVSFGPQRDVSAQLQDLDLVLTAYSLGEKLHAMDFKDALLDAYCWFCRSFEPYSNYIILGPPIQIGWVWSETPPASKIHELLLDCINYNGGEPSLCEEQVELFSQDFLRAVAQETYSKPGPEAVRHKPIMHPDPCHYHEHGQENNCYKARLF</sequence>
<proteinExistence type="predicted"/>
<name>A0A6A6W2S8_9PEZI</name>
<dbReference type="OrthoDB" id="1022638at2759"/>
<gene>
    <name evidence="1" type="ORF">EJ05DRAFT_501419</name>
</gene>
<accession>A0A6A6W2S8</accession>
<dbReference type="Proteomes" id="UP000799437">
    <property type="component" value="Unassembled WGS sequence"/>
</dbReference>
<dbReference type="GeneID" id="54488167"/>
<evidence type="ECO:0000313" key="2">
    <source>
        <dbReference type="Proteomes" id="UP000799437"/>
    </source>
</evidence>
<dbReference type="RefSeq" id="XP_033599316.1">
    <property type="nucleotide sequence ID" value="XM_033747113.1"/>
</dbReference>
<keyword evidence="2" id="KW-1185">Reference proteome</keyword>
<reference evidence="1" key="1">
    <citation type="journal article" date="2020" name="Stud. Mycol.">
        <title>101 Dothideomycetes genomes: a test case for predicting lifestyles and emergence of pathogens.</title>
        <authorList>
            <person name="Haridas S."/>
            <person name="Albert R."/>
            <person name="Binder M."/>
            <person name="Bloem J."/>
            <person name="Labutti K."/>
            <person name="Salamov A."/>
            <person name="Andreopoulos B."/>
            <person name="Baker S."/>
            <person name="Barry K."/>
            <person name="Bills G."/>
            <person name="Bluhm B."/>
            <person name="Cannon C."/>
            <person name="Castanera R."/>
            <person name="Culley D."/>
            <person name="Daum C."/>
            <person name="Ezra D."/>
            <person name="Gonzalez J."/>
            <person name="Henrissat B."/>
            <person name="Kuo A."/>
            <person name="Liang C."/>
            <person name="Lipzen A."/>
            <person name="Lutzoni F."/>
            <person name="Magnuson J."/>
            <person name="Mondo S."/>
            <person name="Nolan M."/>
            <person name="Ohm R."/>
            <person name="Pangilinan J."/>
            <person name="Park H.-J."/>
            <person name="Ramirez L."/>
            <person name="Alfaro M."/>
            <person name="Sun H."/>
            <person name="Tritt A."/>
            <person name="Yoshinaga Y."/>
            <person name="Zwiers L.-H."/>
            <person name="Turgeon B."/>
            <person name="Goodwin S."/>
            <person name="Spatafora J."/>
            <person name="Crous P."/>
            <person name="Grigoriev I."/>
        </authorList>
    </citation>
    <scope>NUCLEOTIDE SEQUENCE</scope>
    <source>
        <strain evidence="1">CBS 121739</strain>
    </source>
</reference>
<organism evidence="1 2">
    <name type="scientific">Pseudovirgaria hyperparasitica</name>
    <dbReference type="NCBI Taxonomy" id="470096"/>
    <lineage>
        <taxon>Eukaryota</taxon>
        <taxon>Fungi</taxon>
        <taxon>Dikarya</taxon>
        <taxon>Ascomycota</taxon>
        <taxon>Pezizomycotina</taxon>
        <taxon>Dothideomycetes</taxon>
        <taxon>Dothideomycetes incertae sedis</taxon>
        <taxon>Acrospermales</taxon>
        <taxon>Acrospermaceae</taxon>
        <taxon>Pseudovirgaria</taxon>
    </lineage>
</organism>